<dbReference type="AlphaFoldDB" id="F9S302"/>
<name>F9S302_9VIBR</name>
<evidence type="ECO:0008006" key="3">
    <source>
        <dbReference type="Google" id="ProtNLM"/>
    </source>
</evidence>
<keyword evidence="2" id="KW-1185">Reference proteome</keyword>
<organism evidence="1 2">
    <name type="scientific">Vibrio ichthyoenteri ATCC 700023</name>
    <dbReference type="NCBI Taxonomy" id="870968"/>
    <lineage>
        <taxon>Bacteria</taxon>
        <taxon>Pseudomonadati</taxon>
        <taxon>Pseudomonadota</taxon>
        <taxon>Gammaproteobacteria</taxon>
        <taxon>Vibrionales</taxon>
        <taxon>Vibrionaceae</taxon>
        <taxon>Vibrio</taxon>
    </lineage>
</organism>
<proteinExistence type="predicted"/>
<protein>
    <recommendedName>
        <fullName evidence="3">Sulfate transporter</fullName>
    </recommendedName>
</protein>
<evidence type="ECO:0000313" key="2">
    <source>
        <dbReference type="Proteomes" id="UP000004605"/>
    </source>
</evidence>
<evidence type="ECO:0000313" key="1">
    <source>
        <dbReference type="EMBL" id="EGU38561.1"/>
    </source>
</evidence>
<reference evidence="1 2" key="1">
    <citation type="journal article" date="2012" name="Int. J. Syst. Evol. Microbiol.">
        <title>Vibrio caribbeanicus sp. nov., isolated from the marine sponge Scleritoderma cyanea.</title>
        <authorList>
            <person name="Hoffmann M."/>
            <person name="Monday S.R."/>
            <person name="Allard M.W."/>
            <person name="Strain E.A."/>
            <person name="Whittaker P."/>
            <person name="Naum M."/>
            <person name="McCarthy P.J."/>
            <person name="Lopez J.V."/>
            <person name="Fischer M."/>
            <person name="Brown E.W."/>
        </authorList>
    </citation>
    <scope>NUCLEOTIDE SEQUENCE [LARGE SCALE GENOMIC DNA]</scope>
    <source>
        <strain evidence="1 2">ATCC 700023</strain>
    </source>
</reference>
<accession>F9S302</accession>
<dbReference type="InterPro" id="IPR021505">
    <property type="entry name" value="Phage_B3_Orf6"/>
</dbReference>
<sequence length="219" mass="24564">MNTEMTTTSTVEVDTAPGFAIPAGYMQDRKGRFVPASQVEDHDKLMDEFVRNLVAVSKQHRALLTEFKARAFDDCHAFMDLLAEKYDRKVGGKKGNVSFTSFDGSNKVVISMQDTITFGPDLKIAKDIIDELVSEWSEGANENLRAIITDAFQVDKEGNISTSRILSLRRIKIDDARWLEAMNAVSESVLISTSKSYVRFYEKGTKDEMQAISLDFAKL</sequence>
<gene>
    <name evidence="1" type="ORF">VII00023_10539</name>
</gene>
<dbReference type="RefSeq" id="WP_006712458.1">
    <property type="nucleotide sequence ID" value="NZ_AFWF01000166.1"/>
</dbReference>
<dbReference type="Pfam" id="PF11363">
    <property type="entry name" value="DUF3164"/>
    <property type="match status" value="1"/>
</dbReference>
<comment type="caution">
    <text evidence="1">The sequence shown here is derived from an EMBL/GenBank/DDBJ whole genome shotgun (WGS) entry which is preliminary data.</text>
</comment>
<dbReference type="GeneID" id="96873873"/>
<dbReference type="EMBL" id="AFWF01000166">
    <property type="protein sequence ID" value="EGU38561.1"/>
    <property type="molecule type" value="Genomic_DNA"/>
</dbReference>
<dbReference type="Proteomes" id="UP000004605">
    <property type="component" value="Unassembled WGS sequence"/>
</dbReference>